<gene>
    <name evidence="1" type="ORF">HYC85_029771</name>
</gene>
<accession>A0A7J7FYU2</accession>
<evidence type="ECO:0000313" key="1">
    <source>
        <dbReference type="EMBL" id="KAF5933600.1"/>
    </source>
</evidence>
<reference evidence="1 2" key="2">
    <citation type="submission" date="2020-07" db="EMBL/GenBank/DDBJ databases">
        <title>Genome assembly of wild tea tree DASZ reveals pedigree and selection history of tea varieties.</title>
        <authorList>
            <person name="Zhang W."/>
        </authorList>
    </citation>
    <scope>NUCLEOTIDE SEQUENCE [LARGE SCALE GENOMIC DNA]</scope>
    <source>
        <strain evidence="2">cv. G240</strain>
        <tissue evidence="1">Leaf</tissue>
    </source>
</reference>
<keyword evidence="2" id="KW-1185">Reference proteome</keyword>
<evidence type="ECO:0000313" key="2">
    <source>
        <dbReference type="Proteomes" id="UP000593564"/>
    </source>
</evidence>
<protein>
    <submittedName>
        <fullName evidence="1">Uncharacterized protein</fullName>
    </submittedName>
</protein>
<dbReference type="Proteomes" id="UP000593564">
    <property type="component" value="Unassembled WGS sequence"/>
</dbReference>
<dbReference type="AlphaFoldDB" id="A0A7J7FYU2"/>
<sequence length="193" mass="22169">MENNTHSYINLDFDQQTGRFVKYFIYFHACIDGFKYCHLLLFPDGTFFKRSFKGNWLVATAKDGNQAKPKFTIVDYVIALPIIKRPPGRPQQKRIPSKGEVMTRFMACAPSVLSTDMTHPSSSLAQQRQLGRCSLCHLLNLGDTLRRSSSTIVVCSQMRNYNKEIKQNIKQIHTGSHFTMDELVHEAELYRTS</sequence>
<organism evidence="1 2">
    <name type="scientific">Camellia sinensis</name>
    <name type="common">Tea plant</name>
    <name type="synonym">Thea sinensis</name>
    <dbReference type="NCBI Taxonomy" id="4442"/>
    <lineage>
        <taxon>Eukaryota</taxon>
        <taxon>Viridiplantae</taxon>
        <taxon>Streptophyta</taxon>
        <taxon>Embryophyta</taxon>
        <taxon>Tracheophyta</taxon>
        <taxon>Spermatophyta</taxon>
        <taxon>Magnoliopsida</taxon>
        <taxon>eudicotyledons</taxon>
        <taxon>Gunneridae</taxon>
        <taxon>Pentapetalae</taxon>
        <taxon>asterids</taxon>
        <taxon>Ericales</taxon>
        <taxon>Theaceae</taxon>
        <taxon>Camellia</taxon>
    </lineage>
</organism>
<proteinExistence type="predicted"/>
<dbReference type="EMBL" id="JACBKZ010000014">
    <property type="protein sequence ID" value="KAF5933600.1"/>
    <property type="molecule type" value="Genomic_DNA"/>
</dbReference>
<reference evidence="2" key="1">
    <citation type="journal article" date="2020" name="Nat. Commun.">
        <title>Genome assembly of wild tea tree DASZ reveals pedigree and selection history of tea varieties.</title>
        <authorList>
            <person name="Zhang W."/>
            <person name="Zhang Y."/>
            <person name="Qiu H."/>
            <person name="Guo Y."/>
            <person name="Wan H."/>
            <person name="Zhang X."/>
            <person name="Scossa F."/>
            <person name="Alseekh S."/>
            <person name="Zhang Q."/>
            <person name="Wang P."/>
            <person name="Xu L."/>
            <person name="Schmidt M.H."/>
            <person name="Jia X."/>
            <person name="Li D."/>
            <person name="Zhu A."/>
            <person name="Guo F."/>
            <person name="Chen W."/>
            <person name="Ni D."/>
            <person name="Usadel B."/>
            <person name="Fernie A.R."/>
            <person name="Wen W."/>
        </authorList>
    </citation>
    <scope>NUCLEOTIDE SEQUENCE [LARGE SCALE GENOMIC DNA]</scope>
    <source>
        <strain evidence="2">cv. G240</strain>
    </source>
</reference>
<comment type="caution">
    <text evidence="1">The sequence shown here is derived from an EMBL/GenBank/DDBJ whole genome shotgun (WGS) entry which is preliminary data.</text>
</comment>
<name>A0A7J7FYU2_CAMSI</name>